<dbReference type="Proteomes" id="UP001500984">
    <property type="component" value="Unassembled WGS sequence"/>
</dbReference>
<reference evidence="3 4" key="1">
    <citation type="journal article" date="2019" name="Int. J. Syst. Evol. Microbiol.">
        <title>The Global Catalogue of Microorganisms (GCM) 10K type strain sequencing project: providing services to taxonomists for standard genome sequencing and annotation.</title>
        <authorList>
            <consortium name="The Broad Institute Genomics Platform"/>
            <consortium name="The Broad Institute Genome Sequencing Center for Infectious Disease"/>
            <person name="Wu L."/>
            <person name="Ma J."/>
        </authorList>
    </citation>
    <scope>NUCLEOTIDE SEQUENCE [LARGE SCALE GENOMIC DNA]</scope>
    <source>
        <strain evidence="3 4">JCM 15900</strain>
    </source>
</reference>
<evidence type="ECO:0000313" key="4">
    <source>
        <dbReference type="Proteomes" id="UP001500984"/>
    </source>
</evidence>
<dbReference type="InterPro" id="IPR002035">
    <property type="entry name" value="VWF_A"/>
</dbReference>
<accession>A0ABN2WY23</accession>
<keyword evidence="1" id="KW-0812">Transmembrane</keyword>
<proteinExistence type="predicted"/>
<dbReference type="Gene3D" id="3.40.50.410">
    <property type="entry name" value="von Willebrand factor, type A domain"/>
    <property type="match status" value="1"/>
</dbReference>
<evidence type="ECO:0000256" key="1">
    <source>
        <dbReference type="SAM" id="Phobius"/>
    </source>
</evidence>
<dbReference type="PROSITE" id="PS50234">
    <property type="entry name" value="VWFA"/>
    <property type="match status" value="1"/>
</dbReference>
<feature type="domain" description="VWFA" evidence="2">
    <location>
        <begin position="73"/>
        <end position="262"/>
    </location>
</feature>
<dbReference type="SUPFAM" id="SSF53300">
    <property type="entry name" value="vWA-like"/>
    <property type="match status" value="1"/>
</dbReference>
<organism evidence="3 4">
    <name type="scientific">Brevibacterium salitolerans</name>
    <dbReference type="NCBI Taxonomy" id="1403566"/>
    <lineage>
        <taxon>Bacteria</taxon>
        <taxon>Bacillati</taxon>
        <taxon>Actinomycetota</taxon>
        <taxon>Actinomycetes</taxon>
        <taxon>Micrococcales</taxon>
        <taxon>Brevibacteriaceae</taxon>
        <taxon>Brevibacterium</taxon>
    </lineage>
</organism>
<comment type="caution">
    <text evidence="3">The sequence shown here is derived from an EMBL/GenBank/DDBJ whole genome shotgun (WGS) entry which is preliminary data.</text>
</comment>
<evidence type="ECO:0000313" key="3">
    <source>
        <dbReference type="EMBL" id="GAA2101451.1"/>
    </source>
</evidence>
<dbReference type="Pfam" id="PF13519">
    <property type="entry name" value="VWA_2"/>
    <property type="match status" value="1"/>
</dbReference>
<sequence length="337" mass="36088">MNSLVLSPVLPWPVLALLTVAVAGGCVLLAVRTRGRRLQWSLRAGAVVVLALALLRPGHPVPALTERAEAALDVFVAVDTTASMVAEDWDGDSPRLDGVAQDIAHLMEQAPDARFTLITFASTTQTVVPLTTDDAAVRSALEVLRPELTQYSSGSSITEPLEHLRGRLEKAAEDRPENARLLFYLGDGEQTADTEPASMAELADLVDGGAVYGYGTEAGGRMLETASYWSDAEPAYIRDPATDAPAVSHADPAALQRIAGELGTDFVHRSAGTEADFEFPDAERLVEEREETDAGVAELTWILFLPLAAWLAAEGFLAARGIRKLGPLARPAVRRTR</sequence>
<evidence type="ECO:0000259" key="2">
    <source>
        <dbReference type="PROSITE" id="PS50234"/>
    </source>
</evidence>
<keyword evidence="1" id="KW-1133">Transmembrane helix</keyword>
<dbReference type="InterPro" id="IPR036465">
    <property type="entry name" value="vWFA_dom_sf"/>
</dbReference>
<keyword evidence="1" id="KW-0472">Membrane</keyword>
<gene>
    <name evidence="3" type="ORF">GCM10009823_24220</name>
</gene>
<protein>
    <recommendedName>
        <fullName evidence="2">VWFA domain-containing protein</fullName>
    </recommendedName>
</protein>
<dbReference type="RefSeq" id="WP_344337497.1">
    <property type="nucleotide sequence ID" value="NZ_BAAAPZ010000011.1"/>
</dbReference>
<name>A0ABN2WY23_9MICO</name>
<dbReference type="SMART" id="SM00327">
    <property type="entry name" value="VWA"/>
    <property type="match status" value="1"/>
</dbReference>
<feature type="transmembrane region" description="Helical" evidence="1">
    <location>
        <begin position="12"/>
        <end position="31"/>
    </location>
</feature>
<dbReference type="EMBL" id="BAAAPZ010000011">
    <property type="protein sequence ID" value="GAA2101451.1"/>
    <property type="molecule type" value="Genomic_DNA"/>
</dbReference>
<keyword evidence="4" id="KW-1185">Reference proteome</keyword>